<feature type="transmembrane region" description="Helical" evidence="1">
    <location>
        <begin position="41"/>
        <end position="61"/>
    </location>
</feature>
<keyword evidence="1" id="KW-0472">Membrane</keyword>
<dbReference type="EMBL" id="CP011602">
    <property type="protein sequence ID" value="AKL13471.1"/>
    <property type="molecule type" value="Genomic_DNA"/>
</dbReference>
<dbReference type="Proteomes" id="UP000035479">
    <property type="component" value="Chromosome"/>
</dbReference>
<gene>
    <name evidence="2" type="ORF">AB182_20185</name>
</gene>
<keyword evidence="1" id="KW-1133">Transmembrane helix</keyword>
<dbReference type="AlphaFoldDB" id="A0AAC8QR57"/>
<evidence type="ECO:0000313" key="3">
    <source>
        <dbReference type="Proteomes" id="UP000035479"/>
    </source>
</evidence>
<evidence type="ECO:0000256" key="1">
    <source>
        <dbReference type="SAM" id="Phobius"/>
    </source>
</evidence>
<reference evidence="2 3" key="1">
    <citation type="submission" date="2015-06" db="EMBL/GenBank/DDBJ databases">
        <title>Rapid spread of a carbapenem resistance gene driven by multiple levels of genetic mobility.</title>
        <authorList>
            <person name="Sheppard A.E."/>
            <person name="Stoesser N."/>
            <person name="Wilson D."/>
            <person name="Sebra R."/>
            <person name="Kasarskis A."/>
            <person name="Anson L."/>
            <person name="Giess A."/>
            <person name="Pankhurst L."/>
            <person name="Vaughan A."/>
            <person name="Grim C.J."/>
            <person name="Cox H."/>
            <person name="Yeh A."/>
            <person name="Sifri C.D."/>
            <person name="Walker S."/>
            <person name="Peto T.E."/>
            <person name="Crook D.W."/>
            <person name="Mathers A.J."/>
        </authorList>
    </citation>
    <scope>NUCLEOTIDE SEQUENCE [LARGE SCALE GENOMIC DNA]</scope>
    <source>
        <strain evidence="2 3">CAV1151</strain>
    </source>
</reference>
<name>A0AAC8QR57_9ENTR</name>
<keyword evidence="1" id="KW-0812">Transmembrane</keyword>
<protein>
    <submittedName>
        <fullName evidence="2">Uncharacterized protein</fullName>
    </submittedName>
</protein>
<evidence type="ECO:0000313" key="2">
    <source>
        <dbReference type="EMBL" id="AKL13471.1"/>
    </source>
</evidence>
<accession>A0AAC8QR57</accession>
<proteinExistence type="predicted"/>
<sequence>MKFPQAEGGEFFICQEKTKYYREPLINKSENSYTLFIAGALYYYLLMAIFTVFISHTFYILDFIAL</sequence>
<dbReference type="KEGG" id="kin:AB182_20185"/>
<organism evidence="2 3">
    <name type="scientific">Phytobacter ursingii</name>
    <dbReference type="NCBI Taxonomy" id="1972431"/>
    <lineage>
        <taxon>Bacteria</taxon>
        <taxon>Pseudomonadati</taxon>
        <taxon>Pseudomonadota</taxon>
        <taxon>Gammaproteobacteria</taxon>
        <taxon>Enterobacterales</taxon>
        <taxon>Enterobacteriaceae</taxon>
        <taxon>Phytobacter</taxon>
    </lineage>
</organism>